<comment type="caution">
    <text evidence="3">The sequence shown here is derived from an EMBL/GenBank/DDBJ whole genome shotgun (WGS) entry which is preliminary data.</text>
</comment>
<proteinExistence type="inferred from homology"/>
<sequence>MRVLVTGGAGFIGSHLSDRLLAEGHQVTVLDDLSNGRPANLAGAVTSDRFRFVELDVTGPELAAAVADAQPEVIFHLAAQVDVRASVADPLHDAKVNVLGTIAVLEAARAAGTRKVLFASSVAIYGPTTDLPVAETAPTNPLSPYASSKLTGETYLRQYRQLHGVDFTALAFGNVYGPRQDPHGEAGVVAIFAGALTSGGPTKVFGEGGNTRDYIYVGDIVDALVKASAEAGGGQRFNLGTGVETSDLELHRIVAKAAGVDQEPEFAPARPGDLAAMVLDSSAAHAELGWRPATDLTEGVANVVAWARERASVS</sequence>
<organism evidence="3 4">
    <name type="scientific">Crossiella cryophila</name>
    <dbReference type="NCBI Taxonomy" id="43355"/>
    <lineage>
        <taxon>Bacteria</taxon>
        <taxon>Bacillati</taxon>
        <taxon>Actinomycetota</taxon>
        <taxon>Actinomycetes</taxon>
        <taxon>Pseudonocardiales</taxon>
        <taxon>Pseudonocardiaceae</taxon>
        <taxon>Crossiella</taxon>
    </lineage>
</organism>
<protein>
    <submittedName>
        <fullName evidence="3">UDP-glucose 4-epimerase</fullName>
        <ecNumber evidence="3">5.1.3.2</ecNumber>
    </submittedName>
</protein>
<reference evidence="3 4" key="1">
    <citation type="submission" date="2020-08" db="EMBL/GenBank/DDBJ databases">
        <title>Sequencing the genomes of 1000 actinobacteria strains.</title>
        <authorList>
            <person name="Klenk H.-P."/>
        </authorList>
    </citation>
    <scope>NUCLEOTIDE SEQUENCE [LARGE SCALE GENOMIC DNA]</scope>
    <source>
        <strain evidence="3 4">DSM 44230</strain>
    </source>
</reference>
<dbReference type="RefSeq" id="WP_185001134.1">
    <property type="nucleotide sequence ID" value="NZ_BAAAUI010000026.1"/>
</dbReference>
<comment type="similarity">
    <text evidence="1">Belongs to the NAD(P)-dependent epimerase/dehydratase family.</text>
</comment>
<dbReference type="Proteomes" id="UP000533598">
    <property type="component" value="Unassembled WGS sequence"/>
</dbReference>
<feature type="domain" description="NAD-dependent epimerase/dehydratase" evidence="2">
    <location>
        <begin position="3"/>
        <end position="240"/>
    </location>
</feature>
<dbReference type="EC" id="5.1.3.2" evidence="3"/>
<keyword evidence="4" id="KW-1185">Reference proteome</keyword>
<dbReference type="Gene3D" id="3.90.25.10">
    <property type="entry name" value="UDP-galactose 4-epimerase, domain 1"/>
    <property type="match status" value="1"/>
</dbReference>
<accession>A0A7W7C5X1</accession>
<dbReference type="Pfam" id="PF01370">
    <property type="entry name" value="Epimerase"/>
    <property type="match status" value="1"/>
</dbReference>
<name>A0A7W7C5X1_9PSEU</name>
<dbReference type="SUPFAM" id="SSF51735">
    <property type="entry name" value="NAD(P)-binding Rossmann-fold domains"/>
    <property type="match status" value="1"/>
</dbReference>
<dbReference type="InterPro" id="IPR001509">
    <property type="entry name" value="Epimerase_deHydtase"/>
</dbReference>
<dbReference type="AlphaFoldDB" id="A0A7W7C5X1"/>
<evidence type="ECO:0000313" key="3">
    <source>
        <dbReference type="EMBL" id="MBB4675103.1"/>
    </source>
</evidence>
<dbReference type="Gene3D" id="3.40.50.720">
    <property type="entry name" value="NAD(P)-binding Rossmann-like Domain"/>
    <property type="match status" value="1"/>
</dbReference>
<dbReference type="EMBL" id="JACHMH010000001">
    <property type="protein sequence ID" value="MBB4675103.1"/>
    <property type="molecule type" value="Genomic_DNA"/>
</dbReference>
<gene>
    <name evidence="3" type="ORF">HNR67_001221</name>
</gene>
<evidence type="ECO:0000256" key="1">
    <source>
        <dbReference type="ARBA" id="ARBA00007637"/>
    </source>
</evidence>
<dbReference type="PANTHER" id="PTHR43000">
    <property type="entry name" value="DTDP-D-GLUCOSE 4,6-DEHYDRATASE-RELATED"/>
    <property type="match status" value="1"/>
</dbReference>
<evidence type="ECO:0000313" key="4">
    <source>
        <dbReference type="Proteomes" id="UP000533598"/>
    </source>
</evidence>
<dbReference type="GO" id="GO:0003978">
    <property type="term" value="F:UDP-glucose 4-epimerase activity"/>
    <property type="evidence" value="ECO:0007669"/>
    <property type="project" value="UniProtKB-EC"/>
</dbReference>
<evidence type="ECO:0000259" key="2">
    <source>
        <dbReference type="Pfam" id="PF01370"/>
    </source>
</evidence>
<keyword evidence="3" id="KW-0413">Isomerase</keyword>
<dbReference type="InterPro" id="IPR036291">
    <property type="entry name" value="NAD(P)-bd_dom_sf"/>
</dbReference>